<dbReference type="AlphaFoldDB" id="A0A1I4UK61"/>
<feature type="transmembrane region" description="Helical" evidence="5">
    <location>
        <begin position="39"/>
        <end position="59"/>
    </location>
</feature>
<keyword evidence="7" id="KW-1185">Reference proteome</keyword>
<dbReference type="Proteomes" id="UP000199614">
    <property type="component" value="Unassembled WGS sequence"/>
</dbReference>
<dbReference type="RefSeq" id="WP_093338490.1">
    <property type="nucleotide sequence ID" value="NZ_FOUY01000004.1"/>
</dbReference>
<keyword evidence="3 5" id="KW-1133">Transmembrane helix</keyword>
<dbReference type="GO" id="GO:0016020">
    <property type="term" value="C:membrane"/>
    <property type="evidence" value="ECO:0007669"/>
    <property type="project" value="UniProtKB-SubCell"/>
</dbReference>
<organism evidence="6 7">
    <name type="scientific">Pseudonocardia ammonioxydans</name>
    <dbReference type="NCBI Taxonomy" id="260086"/>
    <lineage>
        <taxon>Bacteria</taxon>
        <taxon>Bacillati</taxon>
        <taxon>Actinomycetota</taxon>
        <taxon>Actinomycetes</taxon>
        <taxon>Pseudonocardiales</taxon>
        <taxon>Pseudonocardiaceae</taxon>
        <taxon>Pseudonocardia</taxon>
    </lineage>
</organism>
<evidence type="ECO:0000313" key="6">
    <source>
        <dbReference type="EMBL" id="SFM89120.1"/>
    </source>
</evidence>
<dbReference type="OrthoDB" id="3390953at2"/>
<protein>
    <recommendedName>
        <fullName evidence="8">Rhomboid family protein</fullName>
    </recommendedName>
</protein>
<keyword evidence="4 5" id="KW-0472">Membrane</keyword>
<keyword evidence="2 5" id="KW-0812">Transmembrane</keyword>
<reference evidence="6 7" key="1">
    <citation type="submission" date="2016-10" db="EMBL/GenBank/DDBJ databases">
        <authorList>
            <person name="de Groot N.N."/>
        </authorList>
    </citation>
    <scope>NUCLEOTIDE SEQUENCE [LARGE SCALE GENOMIC DNA]</scope>
    <source>
        <strain evidence="6 7">CGMCC 4.1877</strain>
    </source>
</reference>
<comment type="subcellular location">
    <subcellularLocation>
        <location evidence="1">Membrane</location>
        <topology evidence="1">Multi-pass membrane protein</topology>
    </subcellularLocation>
</comment>
<sequence length="213" mass="20835">MTTSGTGWANVLGVVLVLGAVVAVAAGPGGRFRPTLAGAGLWLLVAVPSLAQLAVPGLLDALARVPELIRAGQVWRLATSVVVQDGGAAGTASNLVLLAVVVCAAVPASGPARSWALFLGGAVAFDLVTTFAFPSTGAGNSAATYVLGCALLGLRLVRGRTSRSVTAAVVAGATGVALLVVRDAHGFAVLGGLAAGTVLAWSAPPPAPDPLTC</sequence>
<dbReference type="SUPFAM" id="SSF144091">
    <property type="entry name" value="Rhomboid-like"/>
    <property type="match status" value="1"/>
</dbReference>
<proteinExistence type="predicted"/>
<dbReference type="EMBL" id="FOUY01000004">
    <property type="protein sequence ID" value="SFM89120.1"/>
    <property type="molecule type" value="Genomic_DNA"/>
</dbReference>
<evidence type="ECO:0000256" key="5">
    <source>
        <dbReference type="SAM" id="Phobius"/>
    </source>
</evidence>
<evidence type="ECO:0000256" key="2">
    <source>
        <dbReference type="ARBA" id="ARBA00022692"/>
    </source>
</evidence>
<dbReference type="InterPro" id="IPR035952">
    <property type="entry name" value="Rhomboid-like_sf"/>
</dbReference>
<evidence type="ECO:0000256" key="1">
    <source>
        <dbReference type="ARBA" id="ARBA00004141"/>
    </source>
</evidence>
<dbReference type="STRING" id="260086.SAMN05216207_1004135"/>
<evidence type="ECO:0000256" key="3">
    <source>
        <dbReference type="ARBA" id="ARBA00022989"/>
    </source>
</evidence>
<evidence type="ECO:0000256" key="4">
    <source>
        <dbReference type="ARBA" id="ARBA00023136"/>
    </source>
</evidence>
<feature type="transmembrane region" description="Helical" evidence="5">
    <location>
        <begin position="87"/>
        <end position="108"/>
    </location>
</feature>
<dbReference type="Gene3D" id="1.20.1540.10">
    <property type="entry name" value="Rhomboid-like"/>
    <property type="match status" value="1"/>
</dbReference>
<feature type="transmembrane region" description="Helical" evidence="5">
    <location>
        <begin position="139"/>
        <end position="157"/>
    </location>
</feature>
<evidence type="ECO:0008006" key="8">
    <source>
        <dbReference type="Google" id="ProtNLM"/>
    </source>
</evidence>
<name>A0A1I4UK61_PSUAM</name>
<feature type="transmembrane region" description="Helical" evidence="5">
    <location>
        <begin position="6"/>
        <end position="27"/>
    </location>
</feature>
<gene>
    <name evidence="6" type="ORF">SAMN05216207_1004135</name>
</gene>
<accession>A0A1I4UK61</accession>
<evidence type="ECO:0000313" key="7">
    <source>
        <dbReference type="Proteomes" id="UP000199614"/>
    </source>
</evidence>